<dbReference type="PIRSF" id="PIRSF034303">
    <property type="entry name" value="DUF1694"/>
    <property type="match status" value="1"/>
</dbReference>
<evidence type="ECO:0000313" key="1">
    <source>
        <dbReference type="EMBL" id="KGP92531.1"/>
    </source>
</evidence>
<dbReference type="STRING" id="1385513.N780_14155"/>
<sequence length="147" mass="16992">MSDKQVEDYLQNGIYGTPETKPSERKRFLGTIRERVVFALTKGQVMNKKGIQEMEAKIANNKGAHLLINGKISSRYYKNYRDLALKYGLEYTVVNNKEADSDLGAVLTYEHAVDHEEIFLQEHKSQQKPAPRGNFVKRFLNFLRRTP</sequence>
<comment type="caution">
    <text evidence="1">The sequence shown here is derived from an EMBL/GenBank/DDBJ whole genome shotgun (WGS) entry which is preliminary data.</text>
</comment>
<organism evidence="1 2">
    <name type="scientific">Pontibacillus chungwhensis BH030062</name>
    <dbReference type="NCBI Taxonomy" id="1385513"/>
    <lineage>
        <taxon>Bacteria</taxon>
        <taxon>Bacillati</taxon>
        <taxon>Bacillota</taxon>
        <taxon>Bacilli</taxon>
        <taxon>Bacillales</taxon>
        <taxon>Bacillaceae</taxon>
        <taxon>Pontibacillus</taxon>
    </lineage>
</organism>
<gene>
    <name evidence="1" type="ORF">N780_14155</name>
</gene>
<protein>
    <recommendedName>
        <fullName evidence="3">DUF1694 domain-containing protein</fullName>
    </recommendedName>
</protein>
<reference evidence="1 2" key="1">
    <citation type="submission" date="2013-08" db="EMBL/GenBank/DDBJ databases">
        <title>Genome of Pontibacillus chungwhensis.</title>
        <authorList>
            <person name="Wang Q."/>
            <person name="Wang G."/>
        </authorList>
    </citation>
    <scope>NUCLEOTIDE SEQUENCE [LARGE SCALE GENOMIC DNA]</scope>
    <source>
        <strain evidence="1 2">BH030062</strain>
    </source>
</reference>
<dbReference type="SUPFAM" id="SSF160515">
    <property type="entry name" value="YueI-like"/>
    <property type="match status" value="1"/>
</dbReference>
<dbReference type="eggNOG" id="COG5506">
    <property type="taxonomic scope" value="Bacteria"/>
</dbReference>
<dbReference type="Gene3D" id="3.30.1330.30">
    <property type="match status" value="1"/>
</dbReference>
<dbReference type="AlphaFoldDB" id="A0A0A2V144"/>
<proteinExistence type="predicted"/>
<keyword evidence="2" id="KW-1185">Reference proteome</keyword>
<evidence type="ECO:0000313" key="2">
    <source>
        <dbReference type="Proteomes" id="UP000030153"/>
    </source>
</evidence>
<dbReference type="EMBL" id="AVBG01000002">
    <property type="protein sequence ID" value="KGP92531.1"/>
    <property type="molecule type" value="Genomic_DNA"/>
</dbReference>
<dbReference type="RefSeq" id="WP_036780176.1">
    <property type="nucleotide sequence ID" value="NZ_AVBG01000002.1"/>
</dbReference>
<accession>A0A0A2V144</accession>
<evidence type="ECO:0008006" key="3">
    <source>
        <dbReference type="Google" id="ProtNLM"/>
    </source>
</evidence>
<dbReference type="InterPro" id="IPR029064">
    <property type="entry name" value="Ribosomal_eL30-like_sf"/>
</dbReference>
<dbReference type="Pfam" id="PF07997">
    <property type="entry name" value="DUF1694"/>
    <property type="match status" value="1"/>
</dbReference>
<dbReference type="Proteomes" id="UP000030153">
    <property type="component" value="Unassembled WGS sequence"/>
</dbReference>
<name>A0A0A2V144_9BACI</name>
<dbReference type="InterPro" id="IPR012543">
    <property type="entry name" value="DUF1694"/>
</dbReference>